<evidence type="ECO:0000313" key="1">
    <source>
        <dbReference type="EMBL" id="APW42477.1"/>
    </source>
</evidence>
<evidence type="ECO:0000313" key="2">
    <source>
        <dbReference type="Proteomes" id="UP000186110"/>
    </source>
</evidence>
<organism evidence="1 2">
    <name type="scientific">Rhodoferax saidenbachensis</name>
    <dbReference type="NCBI Taxonomy" id="1484693"/>
    <lineage>
        <taxon>Bacteria</taxon>
        <taxon>Pseudomonadati</taxon>
        <taxon>Pseudomonadota</taxon>
        <taxon>Betaproteobacteria</taxon>
        <taxon>Burkholderiales</taxon>
        <taxon>Comamonadaceae</taxon>
        <taxon>Rhodoferax</taxon>
    </lineage>
</organism>
<name>A0A1P8K8Y8_9BURK</name>
<proteinExistence type="predicted"/>
<keyword evidence="2" id="KW-1185">Reference proteome</keyword>
<dbReference type="EMBL" id="CP019239">
    <property type="protein sequence ID" value="APW42477.1"/>
    <property type="molecule type" value="Genomic_DNA"/>
</dbReference>
<dbReference type="Proteomes" id="UP000186110">
    <property type="component" value="Chromosome"/>
</dbReference>
<dbReference type="STRING" id="1484693.RS694_07975"/>
<dbReference type="RefSeq" id="WP_029708698.1">
    <property type="nucleotide sequence ID" value="NZ_CP019239.1"/>
</dbReference>
<accession>A0A1P8K8Y8</accession>
<sequence>MRLAKTAKAKDELKPGVRTLGQRERALLLLIDGEKTLTDLAKFFQDDIQMLALQLIRDGYLLEVQLSETRLSVSPDHGPVGTRPQQALQPPVSADQFNGKRSLATTRMFLFDMCERMFVKRSPEQAESFREALRNARDRESMLAVGRAMILEIEKIAGQDRANSISERISLLLPDDVVTEASF</sequence>
<gene>
    <name evidence="1" type="ORF">RS694_07975</name>
</gene>
<dbReference type="KEGG" id="rsb:RS694_07975"/>
<reference evidence="1 2" key="1">
    <citation type="submission" date="2017-01" db="EMBL/GenBank/DDBJ databases">
        <authorList>
            <person name="Mah S.A."/>
            <person name="Swanson W.J."/>
            <person name="Moy G.W."/>
            <person name="Vacquier V.D."/>
        </authorList>
    </citation>
    <scope>NUCLEOTIDE SEQUENCE [LARGE SCALE GENOMIC DNA]</scope>
    <source>
        <strain evidence="1 2">DSM 22694</strain>
    </source>
</reference>
<dbReference type="AlphaFoldDB" id="A0A1P8K8Y8"/>
<protein>
    <submittedName>
        <fullName evidence="1">Uncharacterized protein</fullName>
    </submittedName>
</protein>